<feature type="transmembrane region" description="Helical" evidence="7">
    <location>
        <begin position="376"/>
        <end position="399"/>
    </location>
</feature>
<feature type="transmembrane region" description="Helical" evidence="7">
    <location>
        <begin position="304"/>
        <end position="325"/>
    </location>
</feature>
<dbReference type="InterPro" id="IPR001991">
    <property type="entry name" value="Na-dicarboxylate_symporter"/>
</dbReference>
<evidence type="ECO:0000256" key="4">
    <source>
        <dbReference type="ARBA" id="ARBA00022692"/>
    </source>
</evidence>
<evidence type="ECO:0000256" key="5">
    <source>
        <dbReference type="ARBA" id="ARBA00022989"/>
    </source>
</evidence>
<keyword evidence="7" id="KW-0769">Symport</keyword>
<evidence type="ECO:0000256" key="1">
    <source>
        <dbReference type="ARBA" id="ARBA00004651"/>
    </source>
</evidence>
<dbReference type="GO" id="GO:0005886">
    <property type="term" value="C:plasma membrane"/>
    <property type="evidence" value="ECO:0007669"/>
    <property type="project" value="UniProtKB-SubCell"/>
</dbReference>
<reference evidence="8 9" key="1">
    <citation type="submission" date="2012-04" db="EMBL/GenBank/DDBJ databases">
        <title>The Genome Sequence of Saprolegnia declina VS20.</title>
        <authorList>
            <consortium name="The Broad Institute Genome Sequencing Platform"/>
            <person name="Russ C."/>
            <person name="Nusbaum C."/>
            <person name="Tyler B."/>
            <person name="van West P."/>
            <person name="Dieguez-Uribeondo J."/>
            <person name="de Bruijn I."/>
            <person name="Tripathy S."/>
            <person name="Jiang R."/>
            <person name="Young S.K."/>
            <person name="Zeng Q."/>
            <person name="Gargeya S."/>
            <person name="Fitzgerald M."/>
            <person name="Haas B."/>
            <person name="Abouelleil A."/>
            <person name="Alvarado L."/>
            <person name="Arachchi H.M."/>
            <person name="Berlin A."/>
            <person name="Chapman S.B."/>
            <person name="Goldberg J."/>
            <person name="Griggs A."/>
            <person name="Gujja S."/>
            <person name="Hansen M."/>
            <person name="Howarth C."/>
            <person name="Imamovic A."/>
            <person name="Larimer J."/>
            <person name="McCowen C."/>
            <person name="Montmayeur A."/>
            <person name="Murphy C."/>
            <person name="Neiman D."/>
            <person name="Pearson M."/>
            <person name="Priest M."/>
            <person name="Roberts A."/>
            <person name="Saif S."/>
            <person name="Shea T."/>
            <person name="Sisk P."/>
            <person name="Sykes S."/>
            <person name="Wortman J."/>
            <person name="Nusbaum C."/>
            <person name="Birren B."/>
        </authorList>
    </citation>
    <scope>NUCLEOTIDE SEQUENCE [LARGE SCALE GENOMIC DNA]</scope>
    <source>
        <strain evidence="8 9">VS20</strain>
    </source>
</reference>
<organism evidence="8 9">
    <name type="scientific">Saprolegnia diclina (strain VS20)</name>
    <dbReference type="NCBI Taxonomy" id="1156394"/>
    <lineage>
        <taxon>Eukaryota</taxon>
        <taxon>Sar</taxon>
        <taxon>Stramenopiles</taxon>
        <taxon>Oomycota</taxon>
        <taxon>Saprolegniomycetes</taxon>
        <taxon>Saprolegniales</taxon>
        <taxon>Saprolegniaceae</taxon>
        <taxon>Saprolegnia</taxon>
    </lineage>
</organism>
<dbReference type="Proteomes" id="UP000030762">
    <property type="component" value="Unassembled WGS sequence"/>
</dbReference>
<evidence type="ECO:0000313" key="9">
    <source>
        <dbReference type="Proteomes" id="UP000030762"/>
    </source>
</evidence>
<feature type="transmembrane region" description="Helical" evidence="7">
    <location>
        <begin position="411"/>
        <end position="432"/>
    </location>
</feature>
<sequence>MASPTASIVLLDEMDDAYYASIWRAPSTQTTWYKRVYFGLSGLLLATGLGIGIAYVCSVATSIDDLYADVLHLAPSRDVYEAVFRRQSDAIASRIAIVQWLHLPGALFLRALTCLLIPTIFLNVIVGFADVVSGGVGTRLTLLTITCFLATTCLAALSGYVTATYLLPSCFWTLHHNATALPDVLSVVELACPTTPAATLRFVDGVLRCDTRSRIEDGTTYFAVGDKKLQSRMKMATDDSGASMLALMLDAVMPKKLLDIFDEGANVSLIICALFLGGALANVPRSKLVWGLVRELNSASVTMVHWVTRCVPLALVFLVGAALIVPDDPTPAPWKALHPTDAIAFDHAPAFLLPRHIKHSSIFETLAHEGAALTRLFGALLVASVLHVTLLTAVTALVTRSNPIPNFLMRLGVPIAFGLFSASSLAALPLAVEYVDKTLRVSRPVARLVLPAGTAVHLDGAVLYLVVSLFFLLTNEPASSAVDHSALLVVLLGGLGGSLCTPVPHSGLLVLLFLWQCLLPDGTSTVVPAAMHWIIALDVILDRVATAVSVTSRLLVAYVVEAWLATPSP</sequence>
<evidence type="ECO:0000256" key="6">
    <source>
        <dbReference type="ARBA" id="ARBA00023136"/>
    </source>
</evidence>
<dbReference type="Gene3D" id="1.10.3860.10">
    <property type="entry name" value="Sodium:dicarboxylate symporter"/>
    <property type="match status" value="1"/>
</dbReference>
<dbReference type="VEuPathDB" id="FungiDB:SDRG_14310"/>
<dbReference type="GO" id="GO:0015293">
    <property type="term" value="F:symporter activity"/>
    <property type="evidence" value="ECO:0007669"/>
    <property type="project" value="UniProtKB-UniRule"/>
</dbReference>
<feature type="transmembrane region" description="Helical" evidence="7">
    <location>
        <begin position="264"/>
        <end position="283"/>
    </location>
</feature>
<keyword evidence="3" id="KW-1003">Cell membrane</keyword>
<gene>
    <name evidence="8" type="ORF">SDRG_14310</name>
</gene>
<comment type="similarity">
    <text evidence="7">Belongs to the dicarboxylate/amino acid:cation symporter (DAACS) (TC 2.A.23) family.</text>
</comment>
<feature type="transmembrane region" description="Helical" evidence="7">
    <location>
        <begin position="107"/>
        <end position="128"/>
    </location>
</feature>
<keyword evidence="4 7" id="KW-0812">Transmembrane</keyword>
<dbReference type="eggNOG" id="KOG3787">
    <property type="taxonomic scope" value="Eukaryota"/>
</dbReference>
<evidence type="ECO:0000256" key="7">
    <source>
        <dbReference type="RuleBase" id="RU361216"/>
    </source>
</evidence>
<protein>
    <recommendedName>
        <fullName evidence="7">Amino acid transporter</fullName>
    </recommendedName>
</protein>
<dbReference type="SUPFAM" id="SSF118215">
    <property type="entry name" value="Proton glutamate symport protein"/>
    <property type="match status" value="2"/>
</dbReference>
<name>T0PQW3_SAPDV</name>
<dbReference type="EMBL" id="JH767201">
    <property type="protein sequence ID" value="EQC27889.1"/>
    <property type="molecule type" value="Genomic_DNA"/>
</dbReference>
<dbReference type="RefSeq" id="XP_008618654.1">
    <property type="nucleotide sequence ID" value="XM_008620432.1"/>
</dbReference>
<feature type="transmembrane region" description="Helical" evidence="7">
    <location>
        <begin position="140"/>
        <end position="167"/>
    </location>
</feature>
<feature type="non-terminal residue" evidence="8">
    <location>
        <position position="1"/>
    </location>
</feature>
<dbReference type="STRING" id="1156394.T0PQW3"/>
<accession>T0PQW3</accession>
<dbReference type="InterPro" id="IPR036458">
    <property type="entry name" value="Na:dicarbo_symporter_sf"/>
</dbReference>
<dbReference type="AlphaFoldDB" id="T0PQW3"/>
<keyword evidence="6 7" id="KW-0472">Membrane</keyword>
<dbReference type="PANTHER" id="PTHR42865">
    <property type="entry name" value="PROTON/GLUTAMATE-ASPARTATE SYMPORTER"/>
    <property type="match status" value="1"/>
</dbReference>
<dbReference type="PANTHER" id="PTHR42865:SF7">
    <property type="entry name" value="PROTON_GLUTAMATE-ASPARTATE SYMPORTER"/>
    <property type="match status" value="1"/>
</dbReference>
<dbReference type="OrthoDB" id="10349365at2759"/>
<feature type="transmembrane region" description="Helical" evidence="7">
    <location>
        <begin position="452"/>
        <end position="474"/>
    </location>
</feature>
<evidence type="ECO:0000256" key="2">
    <source>
        <dbReference type="ARBA" id="ARBA00022448"/>
    </source>
</evidence>
<dbReference type="GeneID" id="19955037"/>
<comment type="subcellular location">
    <subcellularLocation>
        <location evidence="1">Cell membrane</location>
        <topology evidence="1">Multi-pass membrane protein</topology>
    </subcellularLocation>
    <subcellularLocation>
        <location evidence="7">Membrane</location>
        <topology evidence="7">Multi-pass membrane protein</topology>
    </subcellularLocation>
</comment>
<keyword evidence="5 7" id="KW-1133">Transmembrane helix</keyword>
<evidence type="ECO:0000256" key="3">
    <source>
        <dbReference type="ARBA" id="ARBA00022475"/>
    </source>
</evidence>
<evidence type="ECO:0000313" key="8">
    <source>
        <dbReference type="EMBL" id="EQC27889.1"/>
    </source>
</evidence>
<keyword evidence="9" id="KW-1185">Reference proteome</keyword>
<proteinExistence type="inferred from homology"/>
<feature type="transmembrane region" description="Helical" evidence="7">
    <location>
        <begin position="486"/>
        <end position="515"/>
    </location>
</feature>
<dbReference type="OMA" id="AYYASIW"/>
<keyword evidence="2 7" id="KW-0813">Transport</keyword>
<dbReference type="Pfam" id="PF00375">
    <property type="entry name" value="SDF"/>
    <property type="match status" value="2"/>
</dbReference>
<dbReference type="InParanoid" id="T0PQW3"/>
<feature type="transmembrane region" description="Helical" evidence="7">
    <location>
        <begin position="36"/>
        <end position="63"/>
    </location>
</feature>